<dbReference type="NCBIfam" id="TIGR00916">
    <property type="entry name" value="2A0604s01"/>
    <property type="match status" value="1"/>
</dbReference>
<dbReference type="Pfam" id="PF13721">
    <property type="entry name" value="SecD-TM1"/>
    <property type="match status" value="1"/>
</dbReference>
<feature type="domain" description="Protein translocase subunit SecDF P1" evidence="12">
    <location>
        <begin position="227"/>
        <end position="285"/>
    </location>
</feature>
<dbReference type="InterPro" id="IPR027398">
    <property type="entry name" value="SecD-TM"/>
</dbReference>
<name>A0A7T2SV02_SERPL</name>
<dbReference type="InterPro" id="IPR048631">
    <property type="entry name" value="SecD_1st"/>
</dbReference>
<evidence type="ECO:0000256" key="5">
    <source>
        <dbReference type="ARBA" id="ARBA00022927"/>
    </source>
</evidence>
<sequence length="615" mass="66360">MLNRYPLWKYLMLIVVIIVGLLYALPNLYGEDPAVQITGARGVAASETTLDQVRTVLEKDNIASKSIALENGAILARFKDPDVQLRAREALMAELGDKFVVALNLAPATPAWLAMLGAEPMKLGLDLRGGVHFLMEVDMDTALGKLQEQTMDTLRSELREKGIPYASIRKLDNNGVEVRFRDDGARDQAISYITPRQRDLVLSANGTNTLKASLTDARLSEAREYAVQQNITILRNRVNQLGVAEPLVQRQGSDRIVVELPGIQDTARAKEILGATATLEFRLVNTNADATAAANGRVPGDSEVKNTREGQPVVLYKRVILTGDHITDSTSSTDEYNQPQVNISLDSAGGTSMSNFTKDNIGKPMATLFVEYKDSGKKDANGRAILVKQEEVINVANIQSRLGNSFRITGIGNPNEARQLSLLLRAGALIAPIQIVEERTIGPTLGQQNITQGLEACLWGLVASIVFMVVWYRKFGMIATTALVANLVLIVGVMSLLPGATLTMPGIAGIVLTLAVAVDANVLINERIKEELKNGRSIQQAIHEGYKGAFSSIVDANITTLITAIILYAVGTGSIKGFAITTAIGVATSMFTAIVGTRAIVNLLYGGKRINKLSI</sequence>
<evidence type="ECO:0000256" key="1">
    <source>
        <dbReference type="ARBA" id="ARBA00004651"/>
    </source>
</evidence>
<comment type="similarity">
    <text evidence="9">Belongs to the SecD/SecF family. SecD subfamily.</text>
</comment>
<dbReference type="Pfam" id="PF07549">
    <property type="entry name" value="Sec_GG"/>
    <property type="match status" value="1"/>
</dbReference>
<feature type="transmembrane region" description="Helical" evidence="9">
    <location>
        <begin position="577"/>
        <end position="605"/>
    </location>
</feature>
<dbReference type="Gene3D" id="3.30.1360.200">
    <property type="match status" value="1"/>
</dbReference>
<evidence type="ECO:0000256" key="4">
    <source>
        <dbReference type="ARBA" id="ARBA00022692"/>
    </source>
</evidence>
<feature type="domain" description="Protein export membrane protein SecD/SecF C-terminal" evidence="10">
    <location>
        <begin position="433"/>
        <end position="601"/>
    </location>
</feature>
<dbReference type="Pfam" id="PF02355">
    <property type="entry name" value="SecD_SecF_C"/>
    <property type="match status" value="1"/>
</dbReference>
<evidence type="ECO:0000259" key="13">
    <source>
        <dbReference type="Pfam" id="PF22599"/>
    </source>
</evidence>
<keyword evidence="3 9" id="KW-1003">Cell membrane</keyword>
<dbReference type="HAMAP" id="MF_01463_B">
    <property type="entry name" value="SecD_B"/>
    <property type="match status" value="1"/>
</dbReference>
<dbReference type="Gene3D" id="3.30.70.3400">
    <property type="match status" value="2"/>
</dbReference>
<keyword evidence="5 9" id="KW-0653">Protein transport</keyword>
<dbReference type="InterPro" id="IPR005791">
    <property type="entry name" value="SecD"/>
</dbReference>
<dbReference type="InterPro" id="IPR022813">
    <property type="entry name" value="SecD/SecF_arch_bac"/>
</dbReference>
<comment type="subcellular location">
    <subcellularLocation>
        <location evidence="1 9">Cell membrane</location>
        <topology evidence="1 9">Multi-pass membrane protein</topology>
    </subcellularLocation>
</comment>
<keyword evidence="4 9" id="KW-0812">Transmembrane</keyword>
<evidence type="ECO:0000256" key="6">
    <source>
        <dbReference type="ARBA" id="ARBA00022989"/>
    </source>
</evidence>
<proteinExistence type="inferred from homology"/>
<keyword evidence="15" id="KW-1185">Reference proteome</keyword>
<keyword evidence="6 9" id="KW-1133">Transmembrane helix</keyword>
<evidence type="ECO:0000259" key="12">
    <source>
        <dbReference type="Pfam" id="PF21760"/>
    </source>
</evidence>
<evidence type="ECO:0000256" key="3">
    <source>
        <dbReference type="ARBA" id="ARBA00022475"/>
    </source>
</evidence>
<evidence type="ECO:0000256" key="2">
    <source>
        <dbReference type="ARBA" id="ARBA00022448"/>
    </source>
</evidence>
<reference evidence="14 15" key="1">
    <citation type="submission" date="2020-12" db="EMBL/GenBank/DDBJ databases">
        <title>FDA dAtabase for Regulatory Grade micrObial Sequences (FDA-ARGOS): Supporting development and validation of Infectious Disease Dx tests.</title>
        <authorList>
            <person name="Sproer C."/>
            <person name="Gronow S."/>
            <person name="Severitt S."/>
            <person name="Schroder I."/>
            <person name="Tallon L."/>
            <person name="Sadzewicz L."/>
            <person name="Zhao X."/>
            <person name="Boylan J."/>
            <person name="Ott S."/>
            <person name="Bowen H."/>
            <person name="Vavikolanu K."/>
            <person name="Mehta A."/>
            <person name="Aluvathingal J."/>
            <person name="Nadendla S."/>
            <person name="Lowell S."/>
            <person name="Myers T."/>
            <person name="Yan Y."/>
            <person name="Sichtig H."/>
        </authorList>
    </citation>
    <scope>NUCLEOTIDE SEQUENCE [LARGE SCALE GENOMIC DNA]</scope>
    <source>
        <strain evidence="14 15">FDAARGOS_907</strain>
    </source>
</reference>
<evidence type="ECO:0000313" key="15">
    <source>
        <dbReference type="Proteomes" id="UP000594967"/>
    </source>
</evidence>
<dbReference type="Gene3D" id="1.20.1640.10">
    <property type="entry name" value="Multidrug efflux transporter AcrB transmembrane domain"/>
    <property type="match status" value="1"/>
</dbReference>
<feature type="transmembrane region" description="Helical" evidence="9">
    <location>
        <begin position="503"/>
        <end position="524"/>
    </location>
</feature>
<evidence type="ECO:0000256" key="7">
    <source>
        <dbReference type="ARBA" id="ARBA00023010"/>
    </source>
</evidence>
<feature type="domain" description="SecD export protein N-terminal TM" evidence="11">
    <location>
        <begin position="2"/>
        <end position="103"/>
    </location>
</feature>
<dbReference type="Pfam" id="PF21760">
    <property type="entry name" value="SecD_1st"/>
    <property type="match status" value="1"/>
</dbReference>
<protein>
    <recommendedName>
        <fullName evidence="9">Protein translocase subunit SecD</fullName>
    </recommendedName>
</protein>
<feature type="domain" description="SecDF P1 head subdomain" evidence="13">
    <location>
        <begin position="306"/>
        <end position="431"/>
    </location>
</feature>
<keyword evidence="8 9" id="KW-0472">Membrane</keyword>
<dbReference type="PANTHER" id="PTHR30081:SF1">
    <property type="entry name" value="PROTEIN TRANSLOCASE SUBUNIT SECD"/>
    <property type="match status" value="1"/>
</dbReference>
<evidence type="ECO:0000313" key="14">
    <source>
        <dbReference type="EMBL" id="QPS22189.1"/>
    </source>
</evidence>
<dbReference type="PANTHER" id="PTHR30081">
    <property type="entry name" value="PROTEIN-EXPORT MEMBRANE PROTEIN SEC"/>
    <property type="match status" value="1"/>
</dbReference>
<evidence type="ECO:0000256" key="9">
    <source>
        <dbReference type="HAMAP-Rule" id="MF_01463"/>
    </source>
</evidence>
<evidence type="ECO:0000259" key="10">
    <source>
        <dbReference type="Pfam" id="PF02355"/>
    </source>
</evidence>
<dbReference type="RefSeq" id="WP_073972023.1">
    <property type="nucleotide sequence ID" value="NZ_CAMITG010000006.1"/>
</dbReference>
<feature type="transmembrane region" description="Helical" evidence="9">
    <location>
        <begin position="7"/>
        <end position="25"/>
    </location>
</feature>
<comment type="subunit">
    <text evidence="9">Forms a complex with SecF. Part of the essential Sec protein translocation apparatus which comprises SecA, SecYEG and auxiliary proteins SecDF-YajC and YidC.</text>
</comment>
<feature type="transmembrane region" description="Helical" evidence="9">
    <location>
        <begin position="453"/>
        <end position="471"/>
    </location>
</feature>
<organism evidence="14 15">
    <name type="scientific">Serratia plymuthica</name>
    <dbReference type="NCBI Taxonomy" id="82996"/>
    <lineage>
        <taxon>Bacteria</taxon>
        <taxon>Pseudomonadati</taxon>
        <taxon>Pseudomonadota</taxon>
        <taxon>Gammaproteobacteria</taxon>
        <taxon>Enterobacterales</taxon>
        <taxon>Yersiniaceae</taxon>
        <taxon>Serratia</taxon>
    </lineage>
</organism>
<dbReference type="SUPFAM" id="SSF82866">
    <property type="entry name" value="Multidrug efflux transporter AcrB transmembrane domain"/>
    <property type="match status" value="1"/>
</dbReference>
<keyword evidence="2 9" id="KW-0813">Transport</keyword>
<keyword evidence="7 9" id="KW-0811">Translocation</keyword>
<dbReference type="InterPro" id="IPR055344">
    <property type="entry name" value="SecD_SecF_C_bact"/>
</dbReference>
<evidence type="ECO:0000259" key="11">
    <source>
        <dbReference type="Pfam" id="PF13721"/>
    </source>
</evidence>
<dbReference type="Pfam" id="PF22599">
    <property type="entry name" value="SecDF_P1_head"/>
    <property type="match status" value="1"/>
</dbReference>
<comment type="function">
    <text evidence="9">Part of the Sec protein translocase complex. Interacts with the SecYEG preprotein conducting channel. SecDF uses the proton motive force (PMF) to complete protein translocation after the ATP-dependent function of SecA.</text>
</comment>
<accession>A0A7T2SV02</accession>
<dbReference type="InterPro" id="IPR054384">
    <property type="entry name" value="SecDF_P1_head"/>
</dbReference>
<dbReference type="NCBIfam" id="TIGR01129">
    <property type="entry name" value="secD"/>
    <property type="match status" value="1"/>
</dbReference>
<feature type="transmembrane region" description="Helical" evidence="9">
    <location>
        <begin position="545"/>
        <end position="571"/>
    </location>
</feature>
<feature type="transmembrane region" description="Helical" evidence="9">
    <location>
        <begin position="478"/>
        <end position="497"/>
    </location>
</feature>
<gene>
    <name evidence="9 14" type="primary">secD</name>
    <name evidence="14" type="ORF">I6G64_07295</name>
</gene>
<evidence type="ECO:0000256" key="8">
    <source>
        <dbReference type="ARBA" id="ARBA00023136"/>
    </source>
</evidence>
<dbReference type="EMBL" id="CP065673">
    <property type="protein sequence ID" value="QPS22189.1"/>
    <property type="molecule type" value="Genomic_DNA"/>
</dbReference>
<dbReference type="Proteomes" id="UP000594967">
    <property type="component" value="Chromosome"/>
</dbReference>
<dbReference type="InterPro" id="IPR022646">
    <property type="entry name" value="SecD/SecF_CS"/>
</dbReference>
<dbReference type="InterPro" id="IPR048634">
    <property type="entry name" value="SecD_SecF_C"/>
</dbReference>